<dbReference type="AlphaFoldDB" id="A0A4T0P710"/>
<feature type="compositionally biased region" description="Basic and acidic residues" evidence="2">
    <location>
        <begin position="632"/>
        <end position="646"/>
    </location>
</feature>
<dbReference type="PANTHER" id="PTHR23176">
    <property type="entry name" value="RHO/RAC/CDC GTPASE-ACTIVATING PROTEIN"/>
    <property type="match status" value="1"/>
</dbReference>
<evidence type="ECO:0000313" key="10">
    <source>
        <dbReference type="Proteomes" id="UP000307169"/>
    </source>
</evidence>
<feature type="compositionally biased region" description="Polar residues" evidence="2">
    <location>
        <begin position="873"/>
        <end position="887"/>
    </location>
</feature>
<dbReference type="OrthoDB" id="185175at2759"/>
<dbReference type="PROSITE" id="PS50195">
    <property type="entry name" value="PX"/>
    <property type="match status" value="1"/>
</dbReference>
<dbReference type="PANTHER" id="PTHR23176:SF129">
    <property type="entry name" value="RHO GTPASE ACTIVATING PROTEIN AT 16F, ISOFORM E-RELATED"/>
    <property type="match status" value="1"/>
</dbReference>
<dbReference type="EMBL" id="SPRW01000011">
    <property type="protein sequence ID" value="TIC67784.1"/>
    <property type="molecule type" value="Genomic_DNA"/>
</dbReference>
<dbReference type="Proteomes" id="UP000305362">
    <property type="component" value="Unassembled WGS sequence"/>
</dbReference>
<dbReference type="InterPro" id="IPR036871">
    <property type="entry name" value="PX_dom_sf"/>
</dbReference>
<dbReference type="Proteomes" id="UP000307169">
    <property type="component" value="Unassembled WGS sequence"/>
</dbReference>
<dbReference type="InterPro" id="IPR008936">
    <property type="entry name" value="Rho_GTPase_activation_prot"/>
</dbReference>
<dbReference type="Pfam" id="PF00787">
    <property type="entry name" value="PX"/>
    <property type="match status" value="1"/>
</dbReference>
<gene>
    <name evidence="7" type="ORF">E3Q02_01445</name>
    <name evidence="8" type="ORF">E3Q03_01606</name>
    <name evidence="6" type="ORF">E3Q17_01198</name>
</gene>
<dbReference type="InterPro" id="IPR001683">
    <property type="entry name" value="PX_dom"/>
</dbReference>
<feature type="domain" description="PX" evidence="4">
    <location>
        <begin position="217"/>
        <end position="347"/>
    </location>
</feature>
<proteinExistence type="predicted"/>
<feature type="region of interest" description="Disordered" evidence="2">
    <location>
        <begin position="497"/>
        <end position="664"/>
    </location>
</feature>
<evidence type="ECO:0000256" key="1">
    <source>
        <dbReference type="ARBA" id="ARBA00022468"/>
    </source>
</evidence>
<dbReference type="EMBL" id="SPRV01000012">
    <property type="protein sequence ID" value="TIC68581.1"/>
    <property type="molecule type" value="Genomic_DNA"/>
</dbReference>
<protein>
    <submittedName>
        <fullName evidence="6">RhoGAP-domain-containing protein</fullName>
    </submittedName>
</protein>
<dbReference type="Proteomes" id="UP000309601">
    <property type="component" value="Unassembled WGS sequence"/>
</dbReference>
<dbReference type="GO" id="GO:0007165">
    <property type="term" value="P:signal transduction"/>
    <property type="evidence" value="ECO:0007669"/>
    <property type="project" value="InterPro"/>
</dbReference>
<evidence type="ECO:0000313" key="6">
    <source>
        <dbReference type="EMBL" id="TIC02923.1"/>
    </source>
</evidence>
<dbReference type="InterPro" id="IPR011993">
    <property type="entry name" value="PH-like_dom_sf"/>
</dbReference>
<comment type="caution">
    <text evidence="6">The sequence shown here is derived from an EMBL/GenBank/DDBJ whole genome shotgun (WGS) entry which is preliminary data.</text>
</comment>
<evidence type="ECO:0000313" key="8">
    <source>
        <dbReference type="EMBL" id="TIC68581.1"/>
    </source>
</evidence>
<dbReference type="PROSITE" id="PS50238">
    <property type="entry name" value="RHOGAP"/>
    <property type="match status" value="1"/>
</dbReference>
<dbReference type="Gene3D" id="2.30.29.30">
    <property type="entry name" value="Pleckstrin-homology domain (PH domain)/Phosphotyrosine-binding domain (PTB)"/>
    <property type="match status" value="1"/>
</dbReference>
<feature type="domain" description="PH" evidence="3">
    <location>
        <begin position="353"/>
        <end position="467"/>
    </location>
</feature>
<dbReference type="GO" id="GO:0005096">
    <property type="term" value="F:GTPase activator activity"/>
    <property type="evidence" value="ECO:0007669"/>
    <property type="project" value="UniProtKB-KW"/>
</dbReference>
<evidence type="ECO:0000259" key="3">
    <source>
        <dbReference type="PROSITE" id="PS50003"/>
    </source>
</evidence>
<evidence type="ECO:0000259" key="4">
    <source>
        <dbReference type="PROSITE" id="PS50195"/>
    </source>
</evidence>
<dbReference type="Pfam" id="PF00620">
    <property type="entry name" value="RhoGAP"/>
    <property type="match status" value="1"/>
</dbReference>
<dbReference type="SUPFAM" id="SSF48350">
    <property type="entry name" value="GTPase activation domain, GAP"/>
    <property type="match status" value="1"/>
</dbReference>
<feature type="region of interest" description="Disordered" evidence="2">
    <location>
        <begin position="172"/>
        <end position="201"/>
    </location>
</feature>
<feature type="compositionally biased region" description="Basic and acidic residues" evidence="2">
    <location>
        <begin position="516"/>
        <end position="540"/>
    </location>
</feature>
<dbReference type="SUPFAM" id="SSF50729">
    <property type="entry name" value="PH domain-like"/>
    <property type="match status" value="1"/>
</dbReference>
<evidence type="ECO:0000259" key="5">
    <source>
        <dbReference type="PROSITE" id="PS50238"/>
    </source>
</evidence>
<evidence type="ECO:0000313" key="9">
    <source>
        <dbReference type="Proteomes" id="UP000305362"/>
    </source>
</evidence>
<dbReference type="SMART" id="SM00324">
    <property type="entry name" value="RhoGAP"/>
    <property type="match status" value="1"/>
</dbReference>
<dbReference type="CDD" id="cd13277">
    <property type="entry name" value="PH_Bem3"/>
    <property type="match status" value="1"/>
</dbReference>
<feature type="region of interest" description="Disordered" evidence="2">
    <location>
        <begin position="858"/>
        <end position="958"/>
    </location>
</feature>
<feature type="domain" description="Rho-GAP" evidence="5">
    <location>
        <begin position="673"/>
        <end position="874"/>
    </location>
</feature>
<feature type="compositionally biased region" description="Polar residues" evidence="2">
    <location>
        <begin position="576"/>
        <end position="585"/>
    </location>
</feature>
<dbReference type="Gene3D" id="3.30.1520.10">
    <property type="entry name" value="Phox-like domain"/>
    <property type="match status" value="1"/>
</dbReference>
<dbReference type="InterPro" id="IPR050729">
    <property type="entry name" value="Rho-GAP"/>
</dbReference>
<evidence type="ECO:0000313" key="7">
    <source>
        <dbReference type="EMBL" id="TIC67784.1"/>
    </source>
</evidence>
<dbReference type="Gene3D" id="1.10.555.10">
    <property type="entry name" value="Rho GTPase activation protein"/>
    <property type="match status" value="1"/>
</dbReference>
<dbReference type="InterPro" id="IPR000198">
    <property type="entry name" value="RhoGAP_dom"/>
</dbReference>
<reference evidence="9 10" key="1">
    <citation type="submission" date="2019-03" db="EMBL/GenBank/DDBJ databases">
        <title>Sequencing 25 genomes of Wallemia mellicola.</title>
        <authorList>
            <person name="Gostincar C."/>
        </authorList>
    </citation>
    <scope>NUCLEOTIDE SEQUENCE [LARGE SCALE GENOMIC DNA]</scope>
    <source>
        <strain evidence="6 10">EXF-1262</strain>
        <strain evidence="7 11">EXF-1274</strain>
        <strain evidence="8 9">EXF-1277</strain>
    </source>
</reference>
<accession>A0A4T0P710</accession>
<dbReference type="PROSITE" id="PS50003">
    <property type="entry name" value="PH_DOMAIN"/>
    <property type="match status" value="1"/>
</dbReference>
<dbReference type="SMART" id="SM00233">
    <property type="entry name" value="PH"/>
    <property type="match status" value="1"/>
</dbReference>
<dbReference type="CDD" id="cd06093">
    <property type="entry name" value="PX_domain"/>
    <property type="match status" value="1"/>
</dbReference>
<organism evidence="6 10">
    <name type="scientific">Wallemia mellicola</name>
    <dbReference type="NCBI Taxonomy" id="1708541"/>
    <lineage>
        <taxon>Eukaryota</taxon>
        <taxon>Fungi</taxon>
        <taxon>Dikarya</taxon>
        <taxon>Basidiomycota</taxon>
        <taxon>Wallemiomycotina</taxon>
        <taxon>Wallemiomycetes</taxon>
        <taxon>Wallemiales</taxon>
        <taxon>Wallemiaceae</taxon>
        <taxon>Wallemia</taxon>
    </lineage>
</organism>
<dbReference type="GO" id="GO:0005737">
    <property type="term" value="C:cytoplasm"/>
    <property type="evidence" value="ECO:0007669"/>
    <property type="project" value="TreeGrafter"/>
</dbReference>
<feature type="compositionally biased region" description="Polar residues" evidence="2">
    <location>
        <begin position="174"/>
        <end position="190"/>
    </location>
</feature>
<dbReference type="InterPro" id="IPR001849">
    <property type="entry name" value="PH_domain"/>
</dbReference>
<keyword evidence="1" id="KW-0343">GTPase activation</keyword>
<evidence type="ECO:0000256" key="2">
    <source>
        <dbReference type="SAM" id="MobiDB-lite"/>
    </source>
</evidence>
<dbReference type="GO" id="GO:0035091">
    <property type="term" value="F:phosphatidylinositol binding"/>
    <property type="evidence" value="ECO:0007669"/>
    <property type="project" value="InterPro"/>
</dbReference>
<name>A0A4T0P710_9BASI</name>
<dbReference type="Pfam" id="PF00169">
    <property type="entry name" value="PH"/>
    <property type="match status" value="1"/>
</dbReference>
<sequence>MSSTAKILTLKDILDLKQEDPLLFLLQERNNLANQNNQLWSLIDKQKTTINRLNDELDGLPYQHSTPPQPSPPEIIAPKPLHLNNKQLLTQSPPPAQTPYMQSNHSFDDALTKFPIRPAMLSAIEKAQHSQQPPQRGPYMQQFNHSFNNLPQARTHFQQSQVVHQSPPIAHQSPPITHQSPPIAHQSASIIQKHPPQARTTEDKPAYFKLTPSLVPTLKLAVLSSSIKPNRDNKDSYAFTISVKYEQSNAEWKVEKSYDAIYALDMKIREIIKKPYFKHTKGRLMTLPDKNTFKDRSPNKIIHQKILLENYFNSIISIPHTYSIIPKNSATPHMELAAFLSSNFAKSSNGQINGHKDGYLTKKGKNFGGWKARYFVIGKEGILDYYEQRGGNHIGSVRIHDASIGRQHPQRFQSDPNGPESENAFRHAFLIIERHETTQKEKDRHILCAENDQERDAWINTLLWHQRAHSNAATSSPVFPHEVNTSPVNAGLIEEATPNLAAGGLKRRATSSSKPRSREGGSRDGDRPRTSDKPRSKDDIQPGNPVTLSSLPPDAASKFSIPKELQEARQGGSFELSHSNESQLSLPPREDSKGATTPLAANNKDIKISKPMNGATIPEGVKFGDDQQNEVVDDKEKSEKQQERERKAKSRGFWGAFSGSSKDKTQKAPVFGVSINDSLQQAQIAGLPAVVFRCIKYLQHVKADEEEGIYRLSGSSAQVKALKERFNNEGDINLVETDDFFDPHAITGLLKLYFRELPNSVLTRELHFKFLQVTELPDAKKRIRELGRLVSALPIANYALLRALISHLTDIVSNEELNRMSLRNVGIVFSPTLGIPAPLFGLFLTEFKYVFNVADDGKPAPIEESTDEEQEPRLSTTTTASDKPSSQETTPTEIIEDETVDVLMPAPKLHGEKKTPPPAISTKNLQANGQSAPLSPLQPIPPRPSRQRRDNRNSSLYEDVNVDSMLGLRPKNIREALASAASENQQLSFVEALNDNFEDSDVDPAMNGPA</sequence>
<evidence type="ECO:0000313" key="11">
    <source>
        <dbReference type="Proteomes" id="UP000309601"/>
    </source>
</evidence>
<dbReference type="SUPFAM" id="SSF64268">
    <property type="entry name" value="PX domain"/>
    <property type="match status" value="1"/>
</dbReference>
<dbReference type="EMBL" id="SPRH01000009">
    <property type="protein sequence ID" value="TIC02923.1"/>
    <property type="molecule type" value="Genomic_DNA"/>
</dbReference>
<feature type="compositionally biased region" description="Polar residues" evidence="2">
    <location>
        <begin position="921"/>
        <end position="932"/>
    </location>
</feature>